<organism evidence="4 5">
    <name type="scientific">Odobenus rosmarus divergens</name>
    <name type="common">Pacific walrus</name>
    <dbReference type="NCBI Taxonomy" id="9708"/>
    <lineage>
        <taxon>Eukaryota</taxon>
        <taxon>Metazoa</taxon>
        <taxon>Chordata</taxon>
        <taxon>Craniata</taxon>
        <taxon>Vertebrata</taxon>
        <taxon>Euteleostomi</taxon>
        <taxon>Mammalia</taxon>
        <taxon>Eutheria</taxon>
        <taxon>Laurasiatheria</taxon>
        <taxon>Carnivora</taxon>
        <taxon>Caniformia</taxon>
        <taxon>Pinnipedia</taxon>
        <taxon>Odobenidae</taxon>
        <taxon>Odobenus</taxon>
    </lineage>
</organism>
<keyword evidence="2" id="KW-0677">Repeat</keyword>
<dbReference type="Gene3D" id="3.80.10.10">
    <property type="entry name" value="Ribonuclease Inhibitor"/>
    <property type="match status" value="1"/>
</dbReference>
<sequence length="317" mass="36820">MSERYLQLKILKEMHKHSEHFLSLSSSGRNTSSQICPSSSSSFSDPSESHTRSALTRNRTFHPRSDSGISSLLPSDSFKYLTWHKVEQHDIQGSQLRCPRVREGPSTEELLFRQEECTLPARKRVLEKNKWETWLQENWEDCTNLNLSFQDLGDPYQVANFNRILRRLIRVETLWLVDNSLVDLSTVRLPRCRVLNMNKNHLTSFKQLPKIPQIQHLSVAENHTESLTGLSSLWCTPLESLTLKRNPCEFHANYRRRSSNKKKAQFKREKNLLIKLIVVFSCLPNLKNVDGILKLPEDSSPPETNIFSKMCIIMQFV</sequence>
<dbReference type="OrthoDB" id="1517790at2759"/>
<name>A0A2U3VF47_ODORO</name>
<protein>
    <submittedName>
        <fullName evidence="5">Uncharacterized protein LOC101376762</fullName>
    </submittedName>
</protein>
<evidence type="ECO:0000313" key="5">
    <source>
        <dbReference type="RefSeq" id="XP_004393324.1"/>
    </source>
</evidence>
<dbReference type="RefSeq" id="XP_004393324.1">
    <property type="nucleotide sequence ID" value="XM_004393267.1"/>
</dbReference>
<gene>
    <name evidence="5" type="primary">LOC101376762</name>
</gene>
<dbReference type="InParanoid" id="A0A2U3VF47"/>
<dbReference type="AlphaFoldDB" id="A0A2U3VF47"/>
<dbReference type="STRING" id="9708.A0A2U3VF47"/>
<evidence type="ECO:0000256" key="2">
    <source>
        <dbReference type="ARBA" id="ARBA00022737"/>
    </source>
</evidence>
<evidence type="ECO:0000256" key="1">
    <source>
        <dbReference type="ARBA" id="ARBA00022614"/>
    </source>
</evidence>
<accession>A0A2U3VF47</accession>
<dbReference type="SUPFAM" id="SSF52058">
    <property type="entry name" value="L domain-like"/>
    <property type="match status" value="1"/>
</dbReference>
<dbReference type="PANTHER" id="PTHR18849">
    <property type="entry name" value="LEUCINE RICH REPEAT PROTEIN"/>
    <property type="match status" value="1"/>
</dbReference>
<evidence type="ECO:0000313" key="4">
    <source>
        <dbReference type="Proteomes" id="UP000245340"/>
    </source>
</evidence>
<dbReference type="GeneID" id="101376762"/>
<keyword evidence="4" id="KW-1185">Reference proteome</keyword>
<dbReference type="PANTHER" id="PTHR18849:SF4">
    <property type="entry name" value="GENE 29133-RELATED"/>
    <property type="match status" value="1"/>
</dbReference>
<feature type="compositionally biased region" description="Low complexity" evidence="3">
    <location>
        <begin position="23"/>
        <end position="46"/>
    </location>
</feature>
<dbReference type="InterPro" id="IPR032675">
    <property type="entry name" value="LRR_dom_sf"/>
</dbReference>
<feature type="region of interest" description="Disordered" evidence="3">
    <location>
        <begin position="22"/>
        <end position="67"/>
    </location>
</feature>
<reference evidence="5" key="1">
    <citation type="submission" date="2025-08" db="UniProtKB">
        <authorList>
            <consortium name="RefSeq"/>
        </authorList>
    </citation>
    <scope>IDENTIFICATION</scope>
</reference>
<dbReference type="KEGG" id="oro:101376762"/>
<dbReference type="Proteomes" id="UP000245340">
    <property type="component" value="Unplaced"/>
</dbReference>
<keyword evidence="1" id="KW-0433">Leucine-rich repeat</keyword>
<evidence type="ECO:0000256" key="3">
    <source>
        <dbReference type="SAM" id="MobiDB-lite"/>
    </source>
</evidence>
<proteinExistence type="predicted"/>